<dbReference type="EMBL" id="DF933814">
    <property type="protein sequence ID" value="GAM36617.1"/>
    <property type="molecule type" value="Genomic_DNA"/>
</dbReference>
<dbReference type="InterPro" id="IPR050987">
    <property type="entry name" value="AtrR-like"/>
</dbReference>
<evidence type="ECO:0000313" key="2">
    <source>
        <dbReference type="EMBL" id="GAM36617.1"/>
    </source>
</evidence>
<name>A0A510NWJ7_TALPI</name>
<dbReference type="GO" id="GO:0003700">
    <property type="term" value="F:DNA-binding transcription factor activity"/>
    <property type="evidence" value="ECO:0007669"/>
    <property type="project" value="InterPro"/>
</dbReference>
<dbReference type="CDD" id="cd12148">
    <property type="entry name" value="fungal_TF_MHR"/>
    <property type="match status" value="1"/>
</dbReference>
<dbReference type="Proteomes" id="UP000053095">
    <property type="component" value="Unassembled WGS sequence"/>
</dbReference>
<evidence type="ECO:0000313" key="3">
    <source>
        <dbReference type="Proteomes" id="UP000053095"/>
    </source>
</evidence>
<reference evidence="3" key="1">
    <citation type="journal article" date="2015" name="Genome Announc.">
        <title>Draft genome sequence of Talaromyces cellulolyticus strain Y-94, a source of lignocellulosic biomass-degrading enzymes.</title>
        <authorList>
            <person name="Fujii T."/>
            <person name="Koike H."/>
            <person name="Sawayama S."/>
            <person name="Yano S."/>
            <person name="Inoue H."/>
        </authorList>
    </citation>
    <scope>NUCLEOTIDE SEQUENCE [LARGE SCALE GENOMIC DNA]</scope>
    <source>
        <strain evidence="3">Y-94</strain>
    </source>
</reference>
<keyword evidence="3" id="KW-1185">Reference proteome</keyword>
<protein>
    <recommendedName>
        <fullName evidence="4">Transcription factor domain-containing protein</fullName>
    </recommendedName>
</protein>
<proteinExistence type="predicted"/>
<evidence type="ECO:0000256" key="1">
    <source>
        <dbReference type="ARBA" id="ARBA00023242"/>
    </source>
</evidence>
<dbReference type="PANTHER" id="PTHR46910">
    <property type="entry name" value="TRANSCRIPTION FACTOR PDR1"/>
    <property type="match status" value="1"/>
</dbReference>
<gene>
    <name evidence="2" type="ORF">TCE0_018f05836</name>
</gene>
<sequence>MDSALPAMSALEAVNRCIDLYMQYIFPTAPFVHEPTLRGAAAHLFSRTGSSEFFRCRPSCHEEVAEMRSFALVTAVCASIASVVPDTLLPSRTSIAGPCLSASRNMMKVFEEFDVEYPSSDSIATRLLHTTALQHTTGKACLSNYTLGQAAYLAQNMRLYSEEALKRHNPLEAQLLRNLFWHMYAADKAATCLGSRPISLHELLFNETMTVCPDTTVSISLFDTARPCYDRTFESRLLVGFYFAPRLWSKAASLIFGIKAYRRGDQASTKAQLTQAYLEFIAILDDLPYWLQVSKIIVSTNDSEDVQFQKTAFWVQRCTILVVYQCLRLVILQQSIENEVEDIMGLRGQDLTTSMIKIDMIRDFIQTLDDIPFVYLQVKGEPTIERIRWVGSVILELLDSRTDKMIMSDDSMDYVPLKERTDDVLRSNLFRIQGTRGTSKLYQDMMWLRTQKFLFKALLPYGMACILTEGDPAFGSASYMSR</sequence>
<organism evidence="2 3">
    <name type="scientific">Talaromyces pinophilus</name>
    <name type="common">Penicillium pinophilum</name>
    <dbReference type="NCBI Taxonomy" id="128442"/>
    <lineage>
        <taxon>Eukaryota</taxon>
        <taxon>Fungi</taxon>
        <taxon>Dikarya</taxon>
        <taxon>Ascomycota</taxon>
        <taxon>Pezizomycotina</taxon>
        <taxon>Eurotiomycetes</taxon>
        <taxon>Eurotiomycetidae</taxon>
        <taxon>Eurotiales</taxon>
        <taxon>Trichocomaceae</taxon>
        <taxon>Talaromyces</taxon>
        <taxon>Talaromyces sect. Talaromyces</taxon>
    </lineage>
</organism>
<dbReference type="PANTHER" id="PTHR46910:SF1">
    <property type="entry name" value="MISCELLANEOUS ZN(II)2CYS6 TRANSCRIPTION FACTOR (EUROFUNG)-RELATED"/>
    <property type="match status" value="1"/>
</dbReference>
<keyword evidence="1" id="KW-0539">Nucleus</keyword>
<accession>A0A510NWJ7</accession>
<dbReference type="AlphaFoldDB" id="A0A510NWJ7"/>
<evidence type="ECO:0008006" key="4">
    <source>
        <dbReference type="Google" id="ProtNLM"/>
    </source>
</evidence>